<feature type="transmembrane region" description="Helical" evidence="6">
    <location>
        <begin position="215"/>
        <end position="240"/>
    </location>
</feature>
<dbReference type="RefSeq" id="WP_270057702.1">
    <property type="nucleotide sequence ID" value="NZ_CP115149.1"/>
</dbReference>
<evidence type="ECO:0000256" key="1">
    <source>
        <dbReference type="ARBA" id="ARBA00004141"/>
    </source>
</evidence>
<feature type="transmembrane region" description="Helical" evidence="6">
    <location>
        <begin position="187"/>
        <end position="209"/>
    </location>
</feature>
<evidence type="ECO:0000256" key="6">
    <source>
        <dbReference type="SAM" id="Phobius"/>
    </source>
</evidence>
<dbReference type="PANTHER" id="PTHR30238">
    <property type="entry name" value="MEMBRANE BOUND PREDICTED REDOX MODULATOR"/>
    <property type="match status" value="1"/>
</dbReference>
<dbReference type="InterPro" id="IPR005496">
    <property type="entry name" value="Integral_membrane_TerC"/>
</dbReference>
<accession>A0ABY7MAX1</accession>
<comment type="similarity">
    <text evidence="2">Belongs to the TerC family.</text>
</comment>
<feature type="transmembrane region" description="Helical" evidence="6">
    <location>
        <begin position="78"/>
        <end position="95"/>
    </location>
</feature>
<evidence type="ECO:0000313" key="8">
    <source>
        <dbReference type="Proteomes" id="UP001212803"/>
    </source>
</evidence>
<evidence type="ECO:0000256" key="3">
    <source>
        <dbReference type="ARBA" id="ARBA00022692"/>
    </source>
</evidence>
<organism evidence="7 8">
    <name type="scientific">Tepidiforma flava</name>
    <dbReference type="NCBI Taxonomy" id="3004094"/>
    <lineage>
        <taxon>Bacteria</taxon>
        <taxon>Bacillati</taxon>
        <taxon>Chloroflexota</taxon>
        <taxon>Tepidiformia</taxon>
        <taxon>Tepidiformales</taxon>
        <taxon>Tepidiformaceae</taxon>
        <taxon>Tepidiforma</taxon>
    </lineage>
</organism>
<comment type="subcellular location">
    <subcellularLocation>
        <location evidence="1">Membrane</location>
        <topology evidence="1">Multi-pass membrane protein</topology>
    </subcellularLocation>
</comment>
<evidence type="ECO:0000256" key="5">
    <source>
        <dbReference type="ARBA" id="ARBA00023136"/>
    </source>
</evidence>
<feature type="transmembrane region" description="Helical" evidence="6">
    <location>
        <begin position="6"/>
        <end position="25"/>
    </location>
</feature>
<gene>
    <name evidence="7" type="ORF">O0235_06380</name>
</gene>
<dbReference type="Proteomes" id="UP001212803">
    <property type="component" value="Chromosome"/>
</dbReference>
<feature type="transmembrane region" description="Helical" evidence="6">
    <location>
        <begin position="102"/>
        <end position="124"/>
    </location>
</feature>
<feature type="transmembrane region" description="Helical" evidence="6">
    <location>
        <begin position="130"/>
        <end position="147"/>
    </location>
</feature>
<dbReference type="NCBIfam" id="TIGR03718">
    <property type="entry name" value="R_switched_Alx"/>
    <property type="match status" value="1"/>
</dbReference>
<proteinExistence type="inferred from homology"/>
<dbReference type="PANTHER" id="PTHR30238:SF0">
    <property type="entry name" value="THYLAKOID MEMBRANE PROTEIN TERC, CHLOROPLASTIC"/>
    <property type="match status" value="1"/>
</dbReference>
<keyword evidence="3 6" id="KW-0812">Transmembrane</keyword>
<protein>
    <submittedName>
        <fullName evidence="7">TerC family protein</fullName>
    </submittedName>
</protein>
<dbReference type="Pfam" id="PF03741">
    <property type="entry name" value="TerC"/>
    <property type="match status" value="1"/>
</dbReference>
<evidence type="ECO:0000256" key="2">
    <source>
        <dbReference type="ARBA" id="ARBA00007511"/>
    </source>
</evidence>
<reference evidence="7 8" key="1">
    <citation type="journal article" date="2023" name="ISME J.">
        <title>Thermophilic Dehalococcoidia with unusual traits shed light on an unexpected past.</title>
        <authorList>
            <person name="Palmer M."/>
            <person name="Covington J.K."/>
            <person name="Zhou E.M."/>
            <person name="Thomas S.C."/>
            <person name="Habib N."/>
            <person name="Seymour C.O."/>
            <person name="Lai D."/>
            <person name="Johnston J."/>
            <person name="Hashimi A."/>
            <person name="Jiao J.Y."/>
            <person name="Muok A.R."/>
            <person name="Liu L."/>
            <person name="Xian W.D."/>
            <person name="Zhi X.Y."/>
            <person name="Li M.M."/>
            <person name="Silva L.P."/>
            <person name="Bowen B.P."/>
            <person name="Louie K."/>
            <person name="Briegel A."/>
            <person name="Pett-Ridge J."/>
            <person name="Weber P.K."/>
            <person name="Tocheva E.I."/>
            <person name="Woyke T."/>
            <person name="Northen T.R."/>
            <person name="Mayali X."/>
            <person name="Li W.J."/>
            <person name="Hedlund B.P."/>
        </authorList>
    </citation>
    <scope>NUCLEOTIDE SEQUENCE [LARGE SCALE GENOMIC DNA]</scope>
    <source>
        <strain evidence="7 8">YIM 72310</strain>
    </source>
</reference>
<evidence type="ECO:0000256" key="4">
    <source>
        <dbReference type="ARBA" id="ARBA00022989"/>
    </source>
</evidence>
<keyword evidence="8" id="KW-1185">Reference proteome</keyword>
<name>A0ABY7MAX1_9CHLR</name>
<dbReference type="EMBL" id="CP115149">
    <property type="protein sequence ID" value="WBL37189.1"/>
    <property type="molecule type" value="Genomic_DNA"/>
</dbReference>
<feature type="transmembrane region" description="Helical" evidence="6">
    <location>
        <begin position="37"/>
        <end position="58"/>
    </location>
</feature>
<keyword evidence="4 6" id="KW-1133">Transmembrane helix</keyword>
<sequence>MTDLLPWLIFAGLVAGMLALDLGVFHRDAHAVSRREALAWSAAWIGLALAFNAGVVFFRGGEAGVEWVTGYLIEKSLSVDNVFVFLLIFSAFAVPPAYQHRVLFWGILGAVIMRAVLIAAAGFLIHTLHVVIYLFGAFLIFTGIKFLRDQEHAPDLEKNRFVRLARRLFPVTARYEGQKFFLRREGVLYATPLFLVLVLVESTDLVFAVDSIPAIYAVTSDPFIVFTSNIFAILGLRALYFVLAGYLGGLRFLKPALAAILVFVGTKMLLVDLYKVPSLASLGVIVSILAVALLASWRWPKPAAAPAAEAAHGH</sequence>
<evidence type="ECO:0000313" key="7">
    <source>
        <dbReference type="EMBL" id="WBL37189.1"/>
    </source>
</evidence>
<feature type="transmembrane region" description="Helical" evidence="6">
    <location>
        <begin position="252"/>
        <end position="270"/>
    </location>
</feature>
<feature type="transmembrane region" description="Helical" evidence="6">
    <location>
        <begin position="276"/>
        <end position="295"/>
    </location>
</feature>
<dbReference type="InterPro" id="IPR022369">
    <property type="entry name" value="Integral_membrane_TerC_rswitch"/>
</dbReference>
<keyword evidence="5 6" id="KW-0472">Membrane</keyword>